<dbReference type="EMBL" id="JALJOT010000004">
    <property type="protein sequence ID" value="KAK9915599.1"/>
    <property type="molecule type" value="Genomic_DNA"/>
</dbReference>
<dbReference type="Gene3D" id="3.40.50.300">
    <property type="entry name" value="P-loop containing nucleotide triphosphate hydrolases"/>
    <property type="match status" value="2"/>
</dbReference>
<dbReference type="Gene3D" id="2.40.30.270">
    <property type="match status" value="1"/>
</dbReference>
<evidence type="ECO:0000256" key="3">
    <source>
        <dbReference type="ARBA" id="ARBA00007913"/>
    </source>
</evidence>
<dbReference type="PANTHER" id="PTHR43788:SF8">
    <property type="entry name" value="DNA-BINDING PROTEIN SMUBP-2"/>
    <property type="match status" value="1"/>
</dbReference>
<evidence type="ECO:0000256" key="2">
    <source>
        <dbReference type="ARBA" id="ARBA00004496"/>
    </source>
</evidence>
<name>A0ABR2YVM0_9CHLO</name>
<dbReference type="InterPro" id="IPR047187">
    <property type="entry name" value="SF1_C_Upf1"/>
</dbReference>
<dbReference type="Pfam" id="PF01424">
    <property type="entry name" value="R3H"/>
    <property type="match status" value="1"/>
</dbReference>
<dbReference type="CDD" id="cd18808">
    <property type="entry name" value="SF1_C_Upf1"/>
    <property type="match status" value="1"/>
</dbReference>
<feature type="region of interest" description="Disordered" evidence="11">
    <location>
        <begin position="1"/>
        <end position="43"/>
    </location>
</feature>
<keyword evidence="5" id="KW-0963">Cytoplasm</keyword>
<feature type="domain" description="R3H" evidence="12">
    <location>
        <begin position="22"/>
        <end position="93"/>
    </location>
</feature>
<feature type="compositionally biased region" description="Basic residues" evidence="11">
    <location>
        <begin position="1"/>
        <end position="16"/>
    </location>
</feature>
<evidence type="ECO:0000313" key="14">
    <source>
        <dbReference type="Proteomes" id="UP001491310"/>
    </source>
</evidence>
<keyword evidence="10" id="KW-0539">Nucleus</keyword>
<feature type="region of interest" description="Disordered" evidence="11">
    <location>
        <begin position="71"/>
        <end position="99"/>
    </location>
</feature>
<evidence type="ECO:0000256" key="7">
    <source>
        <dbReference type="ARBA" id="ARBA00022801"/>
    </source>
</evidence>
<dbReference type="InterPro" id="IPR001374">
    <property type="entry name" value="R3H_dom"/>
</dbReference>
<dbReference type="InterPro" id="IPR050534">
    <property type="entry name" value="Coronavir_polyprotein_1ab"/>
</dbReference>
<dbReference type="InterPro" id="IPR003593">
    <property type="entry name" value="AAA+_ATPase"/>
</dbReference>
<keyword evidence="14" id="KW-1185">Reference proteome</keyword>
<evidence type="ECO:0000256" key="9">
    <source>
        <dbReference type="ARBA" id="ARBA00022840"/>
    </source>
</evidence>
<gene>
    <name evidence="13" type="ORF">WJX75_001370</name>
</gene>
<accession>A0ABR2YVM0</accession>
<organism evidence="13 14">
    <name type="scientific">Coccomyxa subellipsoidea</name>
    <dbReference type="NCBI Taxonomy" id="248742"/>
    <lineage>
        <taxon>Eukaryota</taxon>
        <taxon>Viridiplantae</taxon>
        <taxon>Chlorophyta</taxon>
        <taxon>core chlorophytes</taxon>
        <taxon>Trebouxiophyceae</taxon>
        <taxon>Trebouxiophyceae incertae sedis</taxon>
        <taxon>Coccomyxaceae</taxon>
        <taxon>Coccomyxa</taxon>
    </lineage>
</organism>
<comment type="similarity">
    <text evidence="3">Belongs to the DNA2/NAM7 helicase family.</text>
</comment>
<evidence type="ECO:0000313" key="13">
    <source>
        <dbReference type="EMBL" id="KAK9915599.1"/>
    </source>
</evidence>
<comment type="subcellular location">
    <subcellularLocation>
        <location evidence="2">Cytoplasm</location>
    </subcellularLocation>
    <subcellularLocation>
        <location evidence="1">Nucleus</location>
    </subcellularLocation>
</comment>
<reference evidence="13 14" key="1">
    <citation type="journal article" date="2024" name="Nat. Commun.">
        <title>Phylogenomics reveals the evolutionary origins of lichenization in chlorophyte algae.</title>
        <authorList>
            <person name="Puginier C."/>
            <person name="Libourel C."/>
            <person name="Otte J."/>
            <person name="Skaloud P."/>
            <person name="Haon M."/>
            <person name="Grisel S."/>
            <person name="Petersen M."/>
            <person name="Berrin J.G."/>
            <person name="Delaux P.M."/>
            <person name="Dal Grande F."/>
            <person name="Keller J."/>
        </authorList>
    </citation>
    <scope>NUCLEOTIDE SEQUENCE [LARGE SCALE GENOMIC DNA]</scope>
    <source>
        <strain evidence="13 14">SAG 216-7</strain>
    </source>
</reference>
<sequence>MPSEHAKRKATKKPQKSSKAVPKTPKNVSKPDQAFVNQSAPDLSTAVTTQVEFPSAVSARQRAVLHDIASHHGLSHTSAGDDDERRITLGSSSSSKAPTERVNIAKCEALSDEAICDLLREHFNIDGSSDFAAPHAKPAAPKACIQNGRKASGKLLSLEDFVSRTLPLLEMEHEAEVAQAQESIAQRRPEVAQARGRALLNLRLRDAEGGLLGRTLLALVSNKGGGTISVPLPAHKVSPHDVVELRPSKGDASLPAIASGVVHRVRDDCITVAVEDMPDEGLEQPLRLDKLANEVTYRRLKETLESLGGAVAQAGPAATLMDVLFGCAAPRFVGNAPAWTPVNARLDGSQRAAVSRALAAKDVALIHGPPGTGKTTAVVELILQEAARGNRVLAASASNIAVDNLVERLITANPKLMVVRVGHPARLLPQVLGASLEAHVYASDNSALARDCRRDIKSANAKLLKLGRKDYAERRSLRGELRALQKEERQRQQRAVDEVLKKAAVVCATLSGALMRELRPLRFDLAVIDEAAQALEAASWSALLKVPRAVLAGDHLQLPPTVISEVAARKGLSETLFERLQGMYGDDISEMLTVQYRMHARIMQWSSDELYGGRLTAHASVAEHTLADLKGVSLDGDDISVLTLIDTAGCGMEEAVEEDGDSKRNEGEAKVTLAHAQRLVSGGVRPEDIGIITPYNAQVHLLKELRPSALSAMEISSVDGFQGREKEAIIISMVRSNDAKQVGFLSDRRRMNVAVTRARRHCALVCDSETVSGDEFLGRLVQYFEQHGAYLSAAELVPD</sequence>
<dbReference type="InterPro" id="IPR036867">
    <property type="entry name" value="R3H_dom_sf"/>
</dbReference>
<dbReference type="Pfam" id="PF13087">
    <property type="entry name" value="AAA_12"/>
    <property type="match status" value="1"/>
</dbReference>
<dbReference type="InterPro" id="IPR041677">
    <property type="entry name" value="DNA2/NAM7_AAA_11"/>
</dbReference>
<evidence type="ECO:0000256" key="4">
    <source>
        <dbReference type="ARBA" id="ARBA00012551"/>
    </source>
</evidence>
<evidence type="ECO:0000256" key="10">
    <source>
        <dbReference type="ARBA" id="ARBA00023242"/>
    </source>
</evidence>
<dbReference type="NCBIfam" id="TIGR00376">
    <property type="entry name" value="IGHMBP2 family helicase"/>
    <property type="match status" value="1"/>
</dbReference>
<keyword evidence="9" id="KW-0067">ATP-binding</keyword>
<evidence type="ECO:0000256" key="5">
    <source>
        <dbReference type="ARBA" id="ARBA00022490"/>
    </source>
</evidence>
<evidence type="ECO:0000259" key="12">
    <source>
        <dbReference type="PROSITE" id="PS51061"/>
    </source>
</evidence>
<dbReference type="CDD" id="cd18044">
    <property type="entry name" value="DEXXQc_SMUBP2"/>
    <property type="match status" value="1"/>
</dbReference>
<evidence type="ECO:0000256" key="1">
    <source>
        <dbReference type="ARBA" id="ARBA00004123"/>
    </source>
</evidence>
<dbReference type="Proteomes" id="UP001491310">
    <property type="component" value="Unassembled WGS sequence"/>
</dbReference>
<evidence type="ECO:0000256" key="6">
    <source>
        <dbReference type="ARBA" id="ARBA00022741"/>
    </source>
</evidence>
<protein>
    <recommendedName>
        <fullName evidence="4">DNA helicase</fullName>
        <ecNumber evidence="4">3.6.4.12</ecNumber>
    </recommendedName>
</protein>
<keyword evidence="8" id="KW-0347">Helicase</keyword>
<keyword evidence="6" id="KW-0547">Nucleotide-binding</keyword>
<dbReference type="PROSITE" id="PS51061">
    <property type="entry name" value="R3H"/>
    <property type="match status" value="1"/>
</dbReference>
<keyword evidence="7" id="KW-0378">Hydrolase</keyword>
<dbReference type="SMART" id="SM00382">
    <property type="entry name" value="AAA"/>
    <property type="match status" value="1"/>
</dbReference>
<dbReference type="SUPFAM" id="SSF82708">
    <property type="entry name" value="R3H domain"/>
    <property type="match status" value="1"/>
</dbReference>
<dbReference type="PANTHER" id="PTHR43788">
    <property type="entry name" value="DNA2/NAM7 HELICASE FAMILY MEMBER"/>
    <property type="match status" value="1"/>
</dbReference>
<dbReference type="SUPFAM" id="SSF52540">
    <property type="entry name" value="P-loop containing nucleoside triphosphate hydrolases"/>
    <property type="match status" value="1"/>
</dbReference>
<dbReference type="InterPro" id="IPR048761">
    <property type="entry name" value="SMUBP-2_HCS1_1B"/>
</dbReference>
<comment type="caution">
    <text evidence="13">The sequence shown here is derived from an EMBL/GenBank/DDBJ whole genome shotgun (WGS) entry which is preliminary data.</text>
</comment>
<evidence type="ECO:0000256" key="11">
    <source>
        <dbReference type="SAM" id="MobiDB-lite"/>
    </source>
</evidence>
<dbReference type="EC" id="3.6.4.12" evidence="4"/>
<dbReference type="InterPro" id="IPR004483">
    <property type="entry name" value="SMUBP-2/Hcs1-like"/>
</dbReference>
<proteinExistence type="inferred from homology"/>
<dbReference type="Gene3D" id="3.30.1370.50">
    <property type="entry name" value="R3H-like domain"/>
    <property type="match status" value="1"/>
</dbReference>
<evidence type="ECO:0000256" key="8">
    <source>
        <dbReference type="ARBA" id="ARBA00022806"/>
    </source>
</evidence>
<dbReference type="Pfam" id="PF13086">
    <property type="entry name" value="AAA_11"/>
    <property type="match status" value="1"/>
</dbReference>
<dbReference type="InterPro" id="IPR027417">
    <property type="entry name" value="P-loop_NTPase"/>
</dbReference>
<dbReference type="Pfam" id="PF21138">
    <property type="entry name" value="SMUBP-2_HCS1_1B"/>
    <property type="match status" value="1"/>
</dbReference>
<dbReference type="InterPro" id="IPR041679">
    <property type="entry name" value="DNA2/NAM7-like_C"/>
</dbReference>